<dbReference type="Proteomes" id="UP001590950">
    <property type="component" value="Unassembled WGS sequence"/>
</dbReference>
<keyword evidence="2" id="KW-1133">Transmembrane helix</keyword>
<keyword evidence="2" id="KW-0472">Membrane</keyword>
<evidence type="ECO:0000313" key="3">
    <source>
        <dbReference type="EMBL" id="KAL2044935.1"/>
    </source>
</evidence>
<feature type="compositionally biased region" description="Low complexity" evidence="1">
    <location>
        <begin position="78"/>
        <end position="88"/>
    </location>
</feature>
<evidence type="ECO:0000313" key="4">
    <source>
        <dbReference type="Proteomes" id="UP001590950"/>
    </source>
</evidence>
<evidence type="ECO:0000256" key="2">
    <source>
        <dbReference type="SAM" id="Phobius"/>
    </source>
</evidence>
<feature type="transmembrane region" description="Helical" evidence="2">
    <location>
        <begin position="40"/>
        <end position="58"/>
    </location>
</feature>
<keyword evidence="2" id="KW-0812">Transmembrane</keyword>
<proteinExistence type="predicted"/>
<keyword evidence="4" id="KW-1185">Reference proteome</keyword>
<comment type="caution">
    <text evidence="3">The sequence shown here is derived from an EMBL/GenBank/DDBJ whole genome shotgun (WGS) entry which is preliminary data.</text>
</comment>
<organism evidence="3 4">
    <name type="scientific">Stereocaulon virgatum</name>
    <dbReference type="NCBI Taxonomy" id="373712"/>
    <lineage>
        <taxon>Eukaryota</taxon>
        <taxon>Fungi</taxon>
        <taxon>Dikarya</taxon>
        <taxon>Ascomycota</taxon>
        <taxon>Pezizomycotina</taxon>
        <taxon>Lecanoromycetes</taxon>
        <taxon>OSLEUM clade</taxon>
        <taxon>Lecanoromycetidae</taxon>
        <taxon>Lecanorales</taxon>
        <taxon>Lecanorineae</taxon>
        <taxon>Stereocaulaceae</taxon>
        <taxon>Stereocaulon</taxon>
    </lineage>
</organism>
<gene>
    <name evidence="3" type="ORF">N7G274_002710</name>
</gene>
<accession>A0ABR4AHK2</accession>
<name>A0ABR4AHK2_9LECA</name>
<dbReference type="EMBL" id="JBEFKJ010000008">
    <property type="protein sequence ID" value="KAL2044935.1"/>
    <property type="molecule type" value="Genomic_DNA"/>
</dbReference>
<evidence type="ECO:0000256" key="1">
    <source>
        <dbReference type="SAM" id="MobiDB-lite"/>
    </source>
</evidence>
<sequence>MPCACKTNASLASNQSVSSHFHCRPPAQQTFYKLNQNSKQNMHCILTFFSFIALALAAPQSSSSSSLPSPGVPDTTVASSLDSASSASFPAGTYVSEYFLLH</sequence>
<protein>
    <submittedName>
        <fullName evidence="3">Uncharacterized protein</fullName>
    </submittedName>
</protein>
<reference evidence="3 4" key="1">
    <citation type="submission" date="2024-09" db="EMBL/GenBank/DDBJ databases">
        <title>Rethinking Asexuality: The Enigmatic Case of Functional Sexual Genes in Lepraria (Stereocaulaceae).</title>
        <authorList>
            <person name="Doellman M."/>
            <person name="Sun Y."/>
            <person name="Barcenas-Pena A."/>
            <person name="Lumbsch H.T."/>
            <person name="Grewe F."/>
        </authorList>
    </citation>
    <scope>NUCLEOTIDE SEQUENCE [LARGE SCALE GENOMIC DNA]</scope>
    <source>
        <strain evidence="3 4">Mercado 3170</strain>
    </source>
</reference>
<feature type="region of interest" description="Disordered" evidence="1">
    <location>
        <begin position="61"/>
        <end position="88"/>
    </location>
</feature>